<protein>
    <submittedName>
        <fullName evidence="6">LysR family transcriptional regulator</fullName>
    </submittedName>
</protein>
<evidence type="ECO:0000313" key="7">
    <source>
        <dbReference type="Proteomes" id="UP000235994"/>
    </source>
</evidence>
<dbReference type="GO" id="GO:0000976">
    <property type="term" value="F:transcription cis-regulatory region binding"/>
    <property type="evidence" value="ECO:0007669"/>
    <property type="project" value="TreeGrafter"/>
</dbReference>
<keyword evidence="4" id="KW-0804">Transcription</keyword>
<dbReference type="Gene3D" id="3.40.190.290">
    <property type="match status" value="1"/>
</dbReference>
<dbReference type="InterPro" id="IPR000847">
    <property type="entry name" value="LysR_HTH_N"/>
</dbReference>
<gene>
    <name evidence="6" type="ORF">C1I89_30390</name>
</gene>
<dbReference type="PRINTS" id="PR00039">
    <property type="entry name" value="HTHLYSR"/>
</dbReference>
<organism evidence="6 7">
    <name type="scientific">Achromobacter pulmonis</name>
    <dbReference type="NCBI Taxonomy" id="1389932"/>
    <lineage>
        <taxon>Bacteria</taxon>
        <taxon>Pseudomonadati</taxon>
        <taxon>Pseudomonadota</taxon>
        <taxon>Betaproteobacteria</taxon>
        <taxon>Burkholderiales</taxon>
        <taxon>Alcaligenaceae</taxon>
        <taxon>Achromobacter</taxon>
    </lineage>
</organism>
<dbReference type="EMBL" id="POQS01000010">
    <property type="protein sequence ID" value="PND30271.1"/>
    <property type="molecule type" value="Genomic_DNA"/>
</dbReference>
<feature type="domain" description="HTH lysR-type" evidence="5">
    <location>
        <begin position="5"/>
        <end position="62"/>
    </location>
</feature>
<evidence type="ECO:0000313" key="6">
    <source>
        <dbReference type="EMBL" id="PND30271.1"/>
    </source>
</evidence>
<dbReference type="InterPro" id="IPR005119">
    <property type="entry name" value="LysR_subst-bd"/>
</dbReference>
<evidence type="ECO:0000256" key="3">
    <source>
        <dbReference type="ARBA" id="ARBA00023125"/>
    </source>
</evidence>
<keyword evidence="2" id="KW-0805">Transcription regulation</keyword>
<comment type="caution">
    <text evidence="6">The sequence shown here is derived from an EMBL/GenBank/DDBJ whole genome shotgun (WGS) entry which is preliminary data.</text>
</comment>
<evidence type="ECO:0000256" key="4">
    <source>
        <dbReference type="ARBA" id="ARBA00023163"/>
    </source>
</evidence>
<sequence>MIDALTLDQLRVFAAVADTGSFRAAARRLSRVQSAVSHAIANMETQLGVRLFDRSGHRPVMTPEGAALLANARDILLRVDAMRARAQGLGEGVELELSLAVDTLFPLAAVGAAINALRAAYPSVATRISVLPLGGPIEALLARSHTLGIVAGEHFRHPHIAMQALSSVQMVAVVGAAHALARHVAAGEPLAPPALADHVQIVQSDPSALSQGRDFAVLSPQTCRVNTQDAKHALIVAGAGWGRLPLWQVERDLAEGRLLRLPTDSLGRGSQVAAETYLAHRIDQPLGPAARVLAAALRDAAR</sequence>
<dbReference type="SUPFAM" id="SSF53850">
    <property type="entry name" value="Periplasmic binding protein-like II"/>
    <property type="match status" value="1"/>
</dbReference>
<dbReference type="Proteomes" id="UP000235994">
    <property type="component" value="Unassembled WGS sequence"/>
</dbReference>
<evidence type="ECO:0000256" key="1">
    <source>
        <dbReference type="ARBA" id="ARBA00009437"/>
    </source>
</evidence>
<keyword evidence="7" id="KW-1185">Reference proteome</keyword>
<evidence type="ECO:0000259" key="5">
    <source>
        <dbReference type="PROSITE" id="PS50931"/>
    </source>
</evidence>
<dbReference type="InterPro" id="IPR036388">
    <property type="entry name" value="WH-like_DNA-bd_sf"/>
</dbReference>
<dbReference type="PANTHER" id="PTHR30126">
    <property type="entry name" value="HTH-TYPE TRANSCRIPTIONAL REGULATOR"/>
    <property type="match status" value="1"/>
</dbReference>
<dbReference type="InterPro" id="IPR036390">
    <property type="entry name" value="WH_DNA-bd_sf"/>
</dbReference>
<dbReference type="Pfam" id="PF00126">
    <property type="entry name" value="HTH_1"/>
    <property type="match status" value="1"/>
</dbReference>
<dbReference type="RefSeq" id="WP_102775980.1">
    <property type="nucleotide sequence ID" value="NZ_POQS01000010.1"/>
</dbReference>
<dbReference type="PANTHER" id="PTHR30126:SF91">
    <property type="entry name" value="LYSR FAMILY TRANSCRIPTIONAL REGULATOR"/>
    <property type="match status" value="1"/>
</dbReference>
<keyword evidence="3" id="KW-0238">DNA-binding</keyword>
<evidence type="ECO:0000256" key="2">
    <source>
        <dbReference type="ARBA" id="ARBA00023015"/>
    </source>
</evidence>
<dbReference type="Gene3D" id="1.10.10.10">
    <property type="entry name" value="Winged helix-like DNA-binding domain superfamily/Winged helix DNA-binding domain"/>
    <property type="match status" value="1"/>
</dbReference>
<comment type="similarity">
    <text evidence="1">Belongs to the LysR transcriptional regulatory family.</text>
</comment>
<name>A0A2N8K9Y6_9BURK</name>
<dbReference type="GO" id="GO:0003700">
    <property type="term" value="F:DNA-binding transcription factor activity"/>
    <property type="evidence" value="ECO:0007669"/>
    <property type="project" value="InterPro"/>
</dbReference>
<dbReference type="Pfam" id="PF03466">
    <property type="entry name" value="LysR_substrate"/>
    <property type="match status" value="1"/>
</dbReference>
<dbReference type="SUPFAM" id="SSF46785">
    <property type="entry name" value="Winged helix' DNA-binding domain"/>
    <property type="match status" value="1"/>
</dbReference>
<accession>A0A2N8K9Y6</accession>
<proteinExistence type="inferred from homology"/>
<reference evidence="6 7" key="1">
    <citation type="submission" date="2018-01" db="EMBL/GenBank/DDBJ databases">
        <title>The draft genome of an aniline degradation strain ANB-1.</title>
        <authorList>
            <person name="Zhang L."/>
            <person name="Jiang J."/>
        </authorList>
    </citation>
    <scope>NUCLEOTIDE SEQUENCE [LARGE SCALE GENOMIC DNA]</scope>
    <source>
        <strain evidence="6 7">ANB-1</strain>
    </source>
</reference>
<dbReference type="AlphaFoldDB" id="A0A2N8K9Y6"/>
<dbReference type="FunFam" id="1.10.10.10:FF:000001">
    <property type="entry name" value="LysR family transcriptional regulator"/>
    <property type="match status" value="1"/>
</dbReference>
<dbReference type="PROSITE" id="PS50931">
    <property type="entry name" value="HTH_LYSR"/>
    <property type="match status" value="1"/>
</dbReference>